<keyword evidence="2 4" id="KW-0732">Signal</keyword>
<dbReference type="CDD" id="cd01960">
    <property type="entry name" value="nsLTP1"/>
    <property type="match status" value="1"/>
</dbReference>
<dbReference type="AlphaFoldDB" id="I3SLE9"/>
<dbReference type="KEGG" id="lja:130716740"/>
<evidence type="ECO:0000313" key="6">
    <source>
        <dbReference type="EMBL" id="AFK41091.1"/>
    </source>
</evidence>
<dbReference type="PANTHER" id="PTHR33076">
    <property type="entry name" value="NON-SPECIFIC LIPID-TRANSFER PROTEIN 2-RELATED"/>
    <property type="match status" value="1"/>
</dbReference>
<evidence type="ECO:0000259" key="5">
    <source>
        <dbReference type="Pfam" id="PF00234"/>
    </source>
</evidence>
<feature type="signal peptide" evidence="4">
    <location>
        <begin position="1"/>
        <end position="24"/>
    </location>
</feature>
<evidence type="ECO:0000256" key="2">
    <source>
        <dbReference type="ARBA" id="ARBA00022729"/>
    </source>
</evidence>
<sequence length="129" mass="13943">MKIVIAVVFTLLATLFVTMEPVHAFNCQEAKVSWLPCVGYLISGGGPSTTCCNAIKSLKSSLGTKDDRLAACECFKDAVSLFPNINEDLLASLPKRCDVEICIPLSKNMKCSNIPFGQHNGEIHVIKGI</sequence>
<dbReference type="Gene3D" id="1.10.110.10">
    <property type="entry name" value="Plant lipid-transfer and hydrophobic proteins"/>
    <property type="match status" value="1"/>
</dbReference>
<dbReference type="GeneID" id="130716740"/>
<dbReference type="GO" id="GO:0008289">
    <property type="term" value="F:lipid binding"/>
    <property type="evidence" value="ECO:0007669"/>
    <property type="project" value="InterPro"/>
</dbReference>
<feature type="chain" id="PRO_5003679525" description="Bifunctional inhibitor/plant lipid transfer protein/seed storage helical domain-containing protein" evidence="4">
    <location>
        <begin position="25"/>
        <end position="129"/>
    </location>
</feature>
<keyword evidence="3" id="KW-1015">Disulfide bond</keyword>
<dbReference type="Pfam" id="PF00234">
    <property type="entry name" value="Tryp_alpha_amyl"/>
    <property type="match status" value="1"/>
</dbReference>
<dbReference type="InterPro" id="IPR036312">
    <property type="entry name" value="Bifun_inhib/LTP/seed_sf"/>
</dbReference>
<evidence type="ECO:0000256" key="4">
    <source>
        <dbReference type="SAM" id="SignalP"/>
    </source>
</evidence>
<dbReference type="EMBL" id="BT141297">
    <property type="protein sequence ID" value="AFK41091.1"/>
    <property type="molecule type" value="mRNA"/>
</dbReference>
<dbReference type="OrthoDB" id="1403824at2759"/>
<feature type="domain" description="Bifunctional inhibitor/plant lipid transfer protein/seed storage helical" evidence="5">
    <location>
        <begin position="27"/>
        <end position="102"/>
    </location>
</feature>
<organism evidence="6">
    <name type="scientific">Lotus japonicus</name>
    <name type="common">Lotus corniculatus var. japonicus</name>
    <dbReference type="NCBI Taxonomy" id="34305"/>
    <lineage>
        <taxon>Eukaryota</taxon>
        <taxon>Viridiplantae</taxon>
        <taxon>Streptophyta</taxon>
        <taxon>Embryophyta</taxon>
        <taxon>Tracheophyta</taxon>
        <taxon>Spermatophyta</taxon>
        <taxon>Magnoliopsida</taxon>
        <taxon>eudicotyledons</taxon>
        <taxon>Gunneridae</taxon>
        <taxon>Pentapetalae</taxon>
        <taxon>rosids</taxon>
        <taxon>fabids</taxon>
        <taxon>Fabales</taxon>
        <taxon>Fabaceae</taxon>
        <taxon>Papilionoideae</taxon>
        <taxon>50 kb inversion clade</taxon>
        <taxon>NPAAA clade</taxon>
        <taxon>Hologalegina</taxon>
        <taxon>robinioid clade</taxon>
        <taxon>Loteae</taxon>
        <taxon>Lotus</taxon>
    </lineage>
</organism>
<dbReference type="PRINTS" id="PR00382">
    <property type="entry name" value="LIPIDTRNSFER"/>
</dbReference>
<dbReference type="GO" id="GO:0006869">
    <property type="term" value="P:lipid transport"/>
    <property type="evidence" value="ECO:0007669"/>
    <property type="project" value="InterPro"/>
</dbReference>
<evidence type="ECO:0000256" key="3">
    <source>
        <dbReference type="ARBA" id="ARBA00023157"/>
    </source>
</evidence>
<proteinExistence type="evidence at transcript level"/>
<evidence type="ECO:0000256" key="1">
    <source>
        <dbReference type="ARBA" id="ARBA00009748"/>
    </source>
</evidence>
<accession>I3SLE9</accession>
<dbReference type="RefSeq" id="XP_057422732.1">
    <property type="nucleotide sequence ID" value="XM_057566749.1"/>
</dbReference>
<reference evidence="6" key="1">
    <citation type="submission" date="2012-05" db="EMBL/GenBank/DDBJ databases">
        <authorList>
            <person name="Krishnakumar V."/>
            <person name="Cheung F."/>
            <person name="Xiao Y."/>
            <person name="Chan A."/>
            <person name="Moskal W.A."/>
            <person name="Town C.D."/>
        </authorList>
    </citation>
    <scope>NUCLEOTIDE SEQUENCE</scope>
</reference>
<name>I3SLE9_LOTJA</name>
<comment type="similarity">
    <text evidence="1">Belongs to the plant LTP family.</text>
</comment>
<dbReference type="InterPro" id="IPR016140">
    <property type="entry name" value="Bifunc_inhib/LTP/seed_store"/>
</dbReference>
<protein>
    <recommendedName>
        <fullName evidence="5">Bifunctional inhibitor/plant lipid transfer protein/seed storage helical domain-containing protein</fullName>
    </recommendedName>
</protein>
<dbReference type="InterPro" id="IPR000528">
    <property type="entry name" value="Plant_nsLTP"/>
</dbReference>
<dbReference type="SUPFAM" id="SSF47699">
    <property type="entry name" value="Bifunctional inhibitor/lipid-transfer protein/seed storage 2S albumin"/>
    <property type="match status" value="1"/>
</dbReference>